<sequence>MQTSDAAALRDTLTLAGGKVVEEISPEPGTHLVMLRDPFGIPLQLCQRKRPYPTRVGAGDRPVG</sequence>
<reference evidence="2 3" key="1">
    <citation type="submission" date="2019-04" db="EMBL/GenBank/DDBJ databases">
        <title>Lewinella litorea sp. nov., isolated from a marine sand.</title>
        <authorList>
            <person name="Yoon J.-H."/>
        </authorList>
    </citation>
    <scope>NUCLEOTIDE SEQUENCE [LARGE SCALE GENOMIC DNA]</scope>
    <source>
        <strain evidence="2 3">HSMS-39</strain>
    </source>
</reference>
<name>A0A4S4NQ84_9BACT</name>
<gene>
    <name evidence="2" type="ORF">E4021_03740</name>
</gene>
<accession>A0A4S4NQ84</accession>
<dbReference type="SUPFAM" id="SSF54593">
    <property type="entry name" value="Glyoxalase/Bleomycin resistance protein/Dihydroxybiphenyl dioxygenase"/>
    <property type="match status" value="1"/>
</dbReference>
<dbReference type="InterPro" id="IPR037523">
    <property type="entry name" value="VOC_core"/>
</dbReference>
<protein>
    <recommendedName>
        <fullName evidence="1">VOC domain-containing protein</fullName>
    </recommendedName>
</protein>
<evidence type="ECO:0000313" key="3">
    <source>
        <dbReference type="Proteomes" id="UP000308528"/>
    </source>
</evidence>
<dbReference type="PROSITE" id="PS51819">
    <property type="entry name" value="VOC"/>
    <property type="match status" value="1"/>
</dbReference>
<dbReference type="OrthoDB" id="1177764at2"/>
<feature type="domain" description="VOC" evidence="1">
    <location>
        <begin position="1"/>
        <end position="48"/>
    </location>
</feature>
<dbReference type="AlphaFoldDB" id="A0A4S4NQ84"/>
<organism evidence="2 3">
    <name type="scientific">Neolewinella litorea</name>
    <dbReference type="NCBI Taxonomy" id="2562452"/>
    <lineage>
        <taxon>Bacteria</taxon>
        <taxon>Pseudomonadati</taxon>
        <taxon>Bacteroidota</taxon>
        <taxon>Saprospiria</taxon>
        <taxon>Saprospirales</taxon>
        <taxon>Lewinellaceae</taxon>
        <taxon>Neolewinella</taxon>
    </lineage>
</organism>
<comment type="caution">
    <text evidence="2">The sequence shown here is derived from an EMBL/GenBank/DDBJ whole genome shotgun (WGS) entry which is preliminary data.</text>
</comment>
<evidence type="ECO:0000259" key="1">
    <source>
        <dbReference type="PROSITE" id="PS51819"/>
    </source>
</evidence>
<dbReference type="EMBL" id="SRSF01000001">
    <property type="protein sequence ID" value="THH42112.1"/>
    <property type="molecule type" value="Genomic_DNA"/>
</dbReference>
<keyword evidence="3" id="KW-1185">Reference proteome</keyword>
<evidence type="ECO:0000313" key="2">
    <source>
        <dbReference type="EMBL" id="THH42112.1"/>
    </source>
</evidence>
<dbReference type="InterPro" id="IPR029068">
    <property type="entry name" value="Glyas_Bleomycin-R_OHBP_Dase"/>
</dbReference>
<dbReference type="Gene3D" id="3.10.180.10">
    <property type="entry name" value="2,3-Dihydroxybiphenyl 1,2-Dioxygenase, domain 1"/>
    <property type="match status" value="1"/>
</dbReference>
<dbReference type="Proteomes" id="UP000308528">
    <property type="component" value="Unassembled WGS sequence"/>
</dbReference>
<proteinExistence type="predicted"/>